<evidence type="ECO:0000313" key="7">
    <source>
        <dbReference type="Proteomes" id="UP001161390"/>
    </source>
</evidence>
<dbReference type="InterPro" id="IPR009003">
    <property type="entry name" value="Peptidase_S1_PA"/>
</dbReference>
<dbReference type="SMART" id="SM00020">
    <property type="entry name" value="Tryp_SPc"/>
    <property type="match status" value="1"/>
</dbReference>
<dbReference type="InterPro" id="IPR015943">
    <property type="entry name" value="WD40/YVTN_repeat-like_dom_sf"/>
</dbReference>
<dbReference type="PROSITE" id="PS50240">
    <property type="entry name" value="TRYPSIN_DOM"/>
    <property type="match status" value="1"/>
</dbReference>
<organism evidence="6 7">
    <name type="scientific">Algimonas porphyrae</name>
    <dbReference type="NCBI Taxonomy" id="1128113"/>
    <lineage>
        <taxon>Bacteria</taxon>
        <taxon>Pseudomonadati</taxon>
        <taxon>Pseudomonadota</taxon>
        <taxon>Alphaproteobacteria</taxon>
        <taxon>Maricaulales</taxon>
        <taxon>Robiginitomaculaceae</taxon>
        <taxon>Algimonas</taxon>
    </lineage>
</organism>
<protein>
    <recommendedName>
        <fullName evidence="5">Peptidase S1 domain-containing protein</fullName>
    </recommendedName>
</protein>
<dbReference type="InterPro" id="IPR043504">
    <property type="entry name" value="Peptidase_S1_PA_chymotrypsin"/>
</dbReference>
<keyword evidence="7" id="KW-1185">Reference proteome</keyword>
<feature type="chain" id="PRO_5045160833" description="Peptidase S1 domain-containing protein" evidence="4">
    <location>
        <begin position="26"/>
        <end position="842"/>
    </location>
</feature>
<dbReference type="PANTHER" id="PTHR24276">
    <property type="entry name" value="POLYSERASE-RELATED"/>
    <property type="match status" value="1"/>
</dbReference>
<dbReference type="Gene3D" id="2.40.10.10">
    <property type="entry name" value="Trypsin-like serine proteases"/>
    <property type="match status" value="2"/>
</dbReference>
<dbReference type="Pfam" id="PF00089">
    <property type="entry name" value="Trypsin"/>
    <property type="match status" value="2"/>
</dbReference>
<reference evidence="6" key="2">
    <citation type="submission" date="2023-01" db="EMBL/GenBank/DDBJ databases">
        <title>Draft genome sequence of Algimonas porphyrae strain NBRC 108216.</title>
        <authorList>
            <person name="Sun Q."/>
            <person name="Mori K."/>
        </authorList>
    </citation>
    <scope>NUCLEOTIDE SEQUENCE</scope>
    <source>
        <strain evidence="6">NBRC 108216</strain>
    </source>
</reference>
<dbReference type="PRINTS" id="PR00722">
    <property type="entry name" value="CHYMOTRYPSIN"/>
</dbReference>
<feature type="compositionally biased region" description="Polar residues" evidence="3">
    <location>
        <begin position="795"/>
        <end position="807"/>
    </location>
</feature>
<dbReference type="SUPFAM" id="SSF50998">
    <property type="entry name" value="Quinoprotein alcohol dehydrogenase-like"/>
    <property type="match status" value="1"/>
</dbReference>
<dbReference type="InterPro" id="IPR018114">
    <property type="entry name" value="TRYPSIN_HIS"/>
</dbReference>
<dbReference type="Gene3D" id="2.130.10.10">
    <property type="entry name" value="YVTN repeat-like/Quinoprotein amine dehydrogenase"/>
    <property type="match status" value="1"/>
</dbReference>
<dbReference type="Proteomes" id="UP001161390">
    <property type="component" value="Unassembled WGS sequence"/>
</dbReference>
<keyword evidence="2" id="KW-1015">Disulfide bond</keyword>
<dbReference type="SUPFAM" id="SSF50494">
    <property type="entry name" value="Trypsin-like serine proteases"/>
    <property type="match status" value="2"/>
</dbReference>
<dbReference type="PROSITE" id="PS00134">
    <property type="entry name" value="TRYPSIN_HIS"/>
    <property type="match status" value="1"/>
</dbReference>
<gene>
    <name evidence="6" type="ORF">GCM10007854_24440</name>
</gene>
<evidence type="ECO:0000256" key="1">
    <source>
        <dbReference type="ARBA" id="ARBA00007664"/>
    </source>
</evidence>
<sequence length="842" mass="91284">MAFRTRQIIGALTGLSLLLPGLSLAQTPATELPEPTVDLGAIIAADLESREPVADAEAQNGTPLAYHARMGMEDENIVQDKIRQAAEDTAAGLCDNPETDSLEKCPFKLPARSYGSIAVPRHAAPFQTQIVYSDWATEQPSYRAANTALQPWEKRHICGGTLIAPDWVLTAAHCLKSPSPDVYGVRLDVGNIATDTSSVIPVKSYRIHPCYDASRTRNDVALLQLDTSGVSLSLEPMEPNVDLMTAGIDMPGMLEDVILFDRGAALLQFADGRLAFLDLKRGTRRAVDPVTGPERQIRTGRGFVLQWAGKRYSLITDPDRPADEAVHAEPIVAADYNVETGELVLVGSSGLATVKNGRRPSRSLQLSAAPKAVSILPNHRLGVERQNSSYAVWDMRRNRQIVSFPAMSESSKEFPLLFEGKPKYVFREMAGTVVRGEAVFVQDTHTLINNDGALSVTDHDRGRVQAVGQTGLTHPRLSLSPNGRYLVAFGLKRDGELGRGYGEIWDLKRSRAPKLFETDDGFTDATPQFTKDGKRFVLWNIEGLSQVWRLTDDDPAHTLNHSLLIRGGRLDADGRINVITEYGTAQVWDATTGQPMARVYHGGKLAGTDLLGSVFLTWSRTGRIRVWNADTGRQDLHFILSDAGDVSSIGADGRTASAAKVSLIDLSQSTRVAELPDRVTAFGWGKMKKPAGAPPSASLRMLSLSPIDWDDCVDQMSDGTRRNTAAMRDENAFCVMGPRRKTCQGDSGGPVVGDGELVGIVSVGSGVCKADGKPSTYMTVARYRDWIQNHVCPTQLSDTASGSSRTGQGVAAQPSGDYPEFCRGWTPPRQAAALSCPDNSSF</sequence>
<accession>A0ABQ5V3F6</accession>
<evidence type="ECO:0000256" key="3">
    <source>
        <dbReference type="SAM" id="MobiDB-lite"/>
    </source>
</evidence>
<dbReference type="RefSeq" id="WP_284373097.1">
    <property type="nucleotide sequence ID" value="NZ_BSNJ01000005.1"/>
</dbReference>
<comment type="similarity">
    <text evidence="1">Belongs to the peptidase S1 family.</text>
</comment>
<reference evidence="6" key="1">
    <citation type="journal article" date="2014" name="Int. J. Syst. Evol. Microbiol.">
        <title>Complete genome of a new Firmicutes species belonging to the dominant human colonic microbiota ('Ruminococcus bicirculans') reveals two chromosomes and a selective capacity to utilize plant glucans.</title>
        <authorList>
            <consortium name="NISC Comparative Sequencing Program"/>
            <person name="Wegmann U."/>
            <person name="Louis P."/>
            <person name="Goesmann A."/>
            <person name="Henrissat B."/>
            <person name="Duncan S.H."/>
            <person name="Flint H.J."/>
        </authorList>
    </citation>
    <scope>NUCLEOTIDE SEQUENCE</scope>
    <source>
        <strain evidence="6">NBRC 108216</strain>
    </source>
</reference>
<dbReference type="InterPro" id="IPR050430">
    <property type="entry name" value="Peptidase_S1"/>
</dbReference>
<comment type="caution">
    <text evidence="6">The sequence shown here is derived from an EMBL/GenBank/DDBJ whole genome shotgun (WGS) entry which is preliminary data.</text>
</comment>
<evidence type="ECO:0000256" key="2">
    <source>
        <dbReference type="ARBA" id="ARBA00023157"/>
    </source>
</evidence>
<name>A0ABQ5V3F6_9PROT</name>
<dbReference type="InterPro" id="IPR001254">
    <property type="entry name" value="Trypsin_dom"/>
</dbReference>
<proteinExistence type="inferred from homology"/>
<feature type="region of interest" description="Disordered" evidence="3">
    <location>
        <begin position="795"/>
        <end position="815"/>
    </location>
</feature>
<dbReference type="EMBL" id="BSNJ01000005">
    <property type="protein sequence ID" value="GLQ21489.1"/>
    <property type="molecule type" value="Genomic_DNA"/>
</dbReference>
<evidence type="ECO:0000313" key="6">
    <source>
        <dbReference type="EMBL" id="GLQ21489.1"/>
    </source>
</evidence>
<dbReference type="InterPro" id="IPR011047">
    <property type="entry name" value="Quinoprotein_ADH-like_sf"/>
</dbReference>
<evidence type="ECO:0000256" key="4">
    <source>
        <dbReference type="SAM" id="SignalP"/>
    </source>
</evidence>
<dbReference type="InterPro" id="IPR001314">
    <property type="entry name" value="Peptidase_S1A"/>
</dbReference>
<evidence type="ECO:0000259" key="5">
    <source>
        <dbReference type="PROSITE" id="PS50240"/>
    </source>
</evidence>
<feature type="domain" description="Peptidase S1" evidence="5">
    <location>
        <begin position="113"/>
        <end position="792"/>
    </location>
</feature>
<dbReference type="PANTHER" id="PTHR24276:SF98">
    <property type="entry name" value="FI18310P1-RELATED"/>
    <property type="match status" value="1"/>
</dbReference>
<keyword evidence="4" id="KW-0732">Signal</keyword>
<feature type="signal peptide" evidence="4">
    <location>
        <begin position="1"/>
        <end position="25"/>
    </location>
</feature>